<dbReference type="SUPFAM" id="SSF103657">
    <property type="entry name" value="BAR/IMD domain-like"/>
    <property type="match status" value="1"/>
</dbReference>
<comment type="subcellular location">
    <subcellularLocation>
        <location evidence="1">Cytoplasm</location>
        <location evidence="1">Cytoskeleton</location>
    </subcellularLocation>
</comment>
<protein>
    <recommendedName>
        <fullName evidence="14">Septation protein imp2</fullName>
    </recommendedName>
</protein>
<evidence type="ECO:0000259" key="10">
    <source>
        <dbReference type="PROSITE" id="PS50002"/>
    </source>
</evidence>
<keyword evidence="3" id="KW-0963">Cytoplasm</keyword>
<reference evidence="12" key="2">
    <citation type="submission" date="2021-01" db="EMBL/GenBank/DDBJ databases">
        <authorList>
            <person name="Schikora-Tamarit M.A."/>
        </authorList>
    </citation>
    <scope>NUCLEOTIDE SEQUENCE</scope>
    <source>
        <strain evidence="12">CBS6075</strain>
    </source>
</reference>
<dbReference type="OrthoDB" id="27823at2759"/>
<dbReference type="Pfam" id="PF00611">
    <property type="entry name" value="FCH"/>
    <property type="match status" value="1"/>
</dbReference>
<evidence type="ECO:0000313" key="13">
    <source>
        <dbReference type="Proteomes" id="UP000769157"/>
    </source>
</evidence>
<dbReference type="PRINTS" id="PR00452">
    <property type="entry name" value="SH3DOMAIN"/>
</dbReference>
<dbReference type="Gene3D" id="1.20.1270.60">
    <property type="entry name" value="Arfaptin homology (AH) domain/BAR domain"/>
    <property type="match status" value="1"/>
</dbReference>
<feature type="compositionally biased region" description="Basic and acidic residues" evidence="9">
    <location>
        <begin position="384"/>
        <end position="393"/>
    </location>
</feature>
<feature type="domain" description="SH3" evidence="10">
    <location>
        <begin position="508"/>
        <end position="567"/>
    </location>
</feature>
<dbReference type="SMART" id="SM00055">
    <property type="entry name" value="FCH"/>
    <property type="match status" value="1"/>
</dbReference>
<evidence type="ECO:0000256" key="5">
    <source>
        <dbReference type="ARBA" id="ARBA00023212"/>
    </source>
</evidence>
<dbReference type="EMBL" id="JAEUBE010000511">
    <property type="protein sequence ID" value="KAH3660197.1"/>
    <property type="molecule type" value="Genomic_DNA"/>
</dbReference>
<dbReference type="Gene3D" id="2.30.30.40">
    <property type="entry name" value="SH3 Domains"/>
    <property type="match status" value="1"/>
</dbReference>
<dbReference type="PROSITE" id="PS51741">
    <property type="entry name" value="F_BAR"/>
    <property type="match status" value="1"/>
</dbReference>
<keyword evidence="4" id="KW-0597">Phosphoprotein</keyword>
<evidence type="ECO:0000256" key="3">
    <source>
        <dbReference type="ARBA" id="ARBA00022490"/>
    </source>
</evidence>
<keyword evidence="5" id="KW-0206">Cytoskeleton</keyword>
<evidence type="ECO:0000256" key="1">
    <source>
        <dbReference type="ARBA" id="ARBA00004245"/>
    </source>
</evidence>
<dbReference type="InterPro" id="IPR036028">
    <property type="entry name" value="SH3-like_dom_sf"/>
</dbReference>
<dbReference type="PANTHER" id="PTHR23065:SF7">
    <property type="entry name" value="NOSTRIN, ISOFORM H"/>
    <property type="match status" value="1"/>
</dbReference>
<gene>
    <name evidence="12" type="ORF">OGAPHI_007402</name>
</gene>
<feature type="region of interest" description="Disordered" evidence="9">
    <location>
        <begin position="342"/>
        <end position="400"/>
    </location>
</feature>
<dbReference type="GeneID" id="70239366"/>
<dbReference type="PROSITE" id="PS50002">
    <property type="entry name" value="SH3"/>
    <property type="match status" value="1"/>
</dbReference>
<dbReference type="GO" id="GO:0120104">
    <property type="term" value="C:mitotic actomyosin contractile ring, proximal layer"/>
    <property type="evidence" value="ECO:0007669"/>
    <property type="project" value="TreeGrafter"/>
</dbReference>
<feature type="domain" description="F-BAR" evidence="11">
    <location>
        <begin position="3"/>
        <end position="258"/>
    </location>
</feature>
<feature type="region of interest" description="Disordered" evidence="9">
    <location>
        <begin position="290"/>
        <end position="328"/>
    </location>
</feature>
<evidence type="ECO:0000256" key="8">
    <source>
        <dbReference type="SAM" id="Coils"/>
    </source>
</evidence>
<evidence type="ECO:0000313" key="12">
    <source>
        <dbReference type="EMBL" id="KAH3660197.1"/>
    </source>
</evidence>
<dbReference type="InterPro" id="IPR001060">
    <property type="entry name" value="FCH_dom"/>
</dbReference>
<dbReference type="GO" id="GO:0030036">
    <property type="term" value="P:actin cytoskeleton organization"/>
    <property type="evidence" value="ECO:0007669"/>
    <property type="project" value="UniProtKB-ARBA"/>
</dbReference>
<dbReference type="RefSeq" id="XP_046057908.1">
    <property type="nucleotide sequence ID" value="XM_046208795.1"/>
</dbReference>
<evidence type="ECO:0000256" key="6">
    <source>
        <dbReference type="PROSITE-ProRule" id="PRU00192"/>
    </source>
</evidence>
<accession>A0A9P8NV36</accession>
<dbReference type="InterPro" id="IPR031160">
    <property type="entry name" value="F_BAR_dom"/>
</dbReference>
<feature type="compositionally biased region" description="Polar residues" evidence="9">
    <location>
        <begin position="357"/>
        <end position="383"/>
    </location>
</feature>
<evidence type="ECO:0000256" key="2">
    <source>
        <dbReference type="ARBA" id="ARBA00022443"/>
    </source>
</evidence>
<comment type="caution">
    <text evidence="12">The sequence shown here is derived from an EMBL/GenBank/DDBJ whole genome shotgun (WGS) entry which is preliminary data.</text>
</comment>
<evidence type="ECO:0008006" key="14">
    <source>
        <dbReference type="Google" id="ProtNLM"/>
    </source>
</evidence>
<feature type="coiled-coil region" evidence="8">
    <location>
        <begin position="175"/>
        <end position="202"/>
    </location>
</feature>
<reference evidence="12" key="1">
    <citation type="journal article" date="2021" name="Open Biol.">
        <title>Shared evolutionary footprints suggest mitochondrial oxidative damage underlies multiple complex I losses in fungi.</title>
        <authorList>
            <person name="Schikora-Tamarit M.A."/>
            <person name="Marcet-Houben M."/>
            <person name="Nosek J."/>
            <person name="Gabaldon T."/>
        </authorList>
    </citation>
    <scope>NUCLEOTIDE SEQUENCE</scope>
    <source>
        <strain evidence="12">CBS6075</strain>
    </source>
</reference>
<dbReference type="InterPro" id="IPR001452">
    <property type="entry name" value="SH3_domain"/>
</dbReference>
<feature type="compositionally biased region" description="Low complexity" evidence="9">
    <location>
        <begin position="344"/>
        <end position="356"/>
    </location>
</feature>
<dbReference type="GO" id="GO:0005543">
    <property type="term" value="F:phospholipid binding"/>
    <property type="evidence" value="ECO:0007669"/>
    <property type="project" value="TreeGrafter"/>
</dbReference>
<dbReference type="Proteomes" id="UP000769157">
    <property type="component" value="Unassembled WGS sequence"/>
</dbReference>
<keyword evidence="2 6" id="KW-0728">SH3 domain</keyword>
<dbReference type="AlphaFoldDB" id="A0A9P8NV36"/>
<dbReference type="SUPFAM" id="SSF50044">
    <property type="entry name" value="SH3-domain"/>
    <property type="match status" value="1"/>
</dbReference>
<dbReference type="GO" id="GO:0009898">
    <property type="term" value="C:cytoplasmic side of plasma membrane"/>
    <property type="evidence" value="ECO:0007669"/>
    <property type="project" value="TreeGrafter"/>
</dbReference>
<keyword evidence="7 8" id="KW-0175">Coiled coil</keyword>
<dbReference type="PANTHER" id="PTHR23065">
    <property type="entry name" value="PROLINE-SERINE-THREONINE PHOSPHATASE INTERACTING PROTEIN 1"/>
    <property type="match status" value="1"/>
</dbReference>
<organism evidence="12 13">
    <name type="scientific">Ogataea philodendri</name>
    <dbReference type="NCBI Taxonomy" id="1378263"/>
    <lineage>
        <taxon>Eukaryota</taxon>
        <taxon>Fungi</taxon>
        <taxon>Dikarya</taxon>
        <taxon>Ascomycota</taxon>
        <taxon>Saccharomycotina</taxon>
        <taxon>Pichiomycetes</taxon>
        <taxon>Pichiales</taxon>
        <taxon>Pichiaceae</taxon>
        <taxon>Ogataea</taxon>
    </lineage>
</organism>
<proteinExistence type="predicted"/>
<evidence type="ECO:0000259" key="11">
    <source>
        <dbReference type="PROSITE" id="PS51741"/>
    </source>
</evidence>
<evidence type="ECO:0000256" key="4">
    <source>
        <dbReference type="ARBA" id="ARBA00022553"/>
    </source>
</evidence>
<dbReference type="Pfam" id="PF00018">
    <property type="entry name" value="SH3_1"/>
    <property type="match status" value="1"/>
</dbReference>
<dbReference type="SMART" id="SM00326">
    <property type="entry name" value="SH3"/>
    <property type="match status" value="1"/>
</dbReference>
<sequence length="567" mass="65175">MDHLYSRNFWSTDDSASSFLLGHFHAGSKTADSVLAFYKERIAIEEEYGKRLSSLARKYDLGKNEMDSTFKNSMEALTDETTQLANSHYTQANRIATDVYNPLEEYLTERKSRGKALETGIAKLVKHRRHLESKVELARKKYEAHWIKINNYKTEQILMDETEAYRTQMKVNKMVEQMSVERAEYREMVDEYNNMLDVWKNEWFSCCETLQSMEEEKIKTIKANVWEYANTVSSTCITDDQSCENIRLSLEKCSYRADVSAFVDEFKTGKTMASPIEFIDYAHGSVPQRKGGIQTVDLSSIPKISAQREQRERKKVPPPKPTETQQVQFDLIDRREETFKQLQEEAQQEASQMSQMRTSNATGSEHNSHNVFSDYSDETTASSAHEDPFKQSKQESTYSNPLLHSMLSDRPTEPIRLGKFNIFGKSEQPVNPLEAYLSDLKLGGNGSMSKFRESMQISDEPKLETTNDKRITSITRNSSMRKSKSSTTLKGKFVNQTNLPSRSSEGFPVLKYCRAQYSYTASIEQELSFKKRDILMILHQQPDGWWFAENVNTGDSGLAPSNYLVDM</sequence>
<name>A0A9P8NV36_9ASCO</name>
<evidence type="ECO:0000256" key="9">
    <source>
        <dbReference type="SAM" id="MobiDB-lite"/>
    </source>
</evidence>
<dbReference type="InterPro" id="IPR027267">
    <property type="entry name" value="AH/BAR_dom_sf"/>
</dbReference>
<dbReference type="CDD" id="cd00174">
    <property type="entry name" value="SH3"/>
    <property type="match status" value="1"/>
</dbReference>
<evidence type="ECO:0000256" key="7">
    <source>
        <dbReference type="PROSITE-ProRule" id="PRU01077"/>
    </source>
</evidence>
<keyword evidence="13" id="KW-1185">Reference proteome</keyword>